<keyword evidence="9 22" id="KW-1133">Transmembrane helix</keyword>
<dbReference type="InterPro" id="IPR002000">
    <property type="entry name" value="Lysosome-assoc_membr_glycop"/>
</dbReference>
<feature type="chain" id="PRO_5004589989" description="Lysosome-associated membrane glycoprotein 5" evidence="23">
    <location>
        <begin position="24"/>
        <end position="303"/>
    </location>
</feature>
<evidence type="ECO:0000256" key="12">
    <source>
        <dbReference type="ARBA" id="ARBA00023180"/>
    </source>
</evidence>
<dbReference type="AlphaFoldDB" id="T1IW12"/>
<evidence type="ECO:0000256" key="2">
    <source>
        <dbReference type="ARBA" id="ARBA00004158"/>
    </source>
</evidence>
<keyword evidence="27" id="KW-1185">Reference proteome</keyword>
<dbReference type="OMA" id="QLLFVNM"/>
<dbReference type="Pfam" id="PF01299">
    <property type="entry name" value="Lamp2-like_luminal"/>
    <property type="match status" value="1"/>
</dbReference>
<evidence type="ECO:0000313" key="27">
    <source>
        <dbReference type="Proteomes" id="UP000014500"/>
    </source>
</evidence>
<name>T1IW12_STRMM</name>
<evidence type="ECO:0000256" key="8">
    <source>
        <dbReference type="ARBA" id="ARBA00022753"/>
    </source>
</evidence>
<evidence type="ECO:0000256" key="15">
    <source>
        <dbReference type="ARBA" id="ARBA00029428"/>
    </source>
</evidence>
<evidence type="ECO:0000256" key="17">
    <source>
        <dbReference type="ARBA" id="ARBA00060492"/>
    </source>
</evidence>
<comment type="subcellular location">
    <subcellularLocation>
        <location evidence="4">Cell projection</location>
        <location evidence="4">Dendrite</location>
    </subcellularLocation>
    <subcellularLocation>
        <location evidence="17">Cell projection</location>
        <location evidence="17">Growth cone membrane</location>
        <topology evidence="17">Single-pass type I membrane protein</topology>
    </subcellularLocation>
    <subcellularLocation>
        <location evidence="15">Cytoplasmic vesicle</location>
        <location evidence="15">Secretory vesicle</location>
        <location evidence="15">Synaptic vesicle membrane</location>
        <topology evidence="15">Single-pass type I membrane protein</topology>
    </subcellularLocation>
    <subcellularLocation>
        <location evidence="2">Early endosome membrane</location>
        <topology evidence="2">Single-pass type I membrane protein</topology>
    </subcellularLocation>
    <subcellularLocation>
        <location evidence="1">Endoplasmic reticulum-Golgi intermediate compartment membrane</location>
        <topology evidence="1">Single-pass type I membrane protein</topology>
    </subcellularLocation>
    <subcellularLocation>
        <location evidence="20">Membrane</location>
        <topology evidence="20">Single-pass type I membrane protein</topology>
    </subcellularLocation>
    <subcellularLocation>
        <location evidence="3">Recycling endosome</location>
    </subcellularLocation>
</comment>
<dbReference type="PRINTS" id="PR00336">
    <property type="entry name" value="LYSASSOCTDMP"/>
</dbReference>
<feature type="domain" description="Lysosome-associated membrane glycoprotein 2-like transmembrane" evidence="25">
    <location>
        <begin position="269"/>
        <end position="301"/>
    </location>
</feature>
<proteinExistence type="inferred from homology"/>
<dbReference type="PANTHER" id="PTHR11506:SF35">
    <property type="entry name" value="LYSOSOME-ASSOCIATED MEMBRANE GLYCOPROTEIN 5"/>
    <property type="match status" value="1"/>
</dbReference>
<dbReference type="PhylomeDB" id="T1IW12"/>
<evidence type="ECO:0000256" key="5">
    <source>
        <dbReference type="ARBA" id="ARBA00009644"/>
    </source>
</evidence>
<sequence>MVVIRFFCVILACSLLFVQTSIAESSTKTAEATTLSVGTSPETDTTQASSTETHSSSSEATTNSSSVSTEITTQTSKSNETTTELTATPTVPSTTVPSTTPAPPDFTWEVTNHDENKTVCLKVHLEMSFKNTNGSQDLFTLPTNASVDQSKSSCGPKNKSQVMVLTYDDKVVILTFDKDVTDKETPKFHLSYLTFVNGTVAHNLNGTSETMVAHVEKSYKCNDEETHPMSGDVSVTWKDVQIQAFMDEKDDGNFGAAEECSQDNTSDIVPIAVGCALAGLVVVVLIAYLVGRRRSRQKGYQSV</sequence>
<evidence type="ECO:0000256" key="3">
    <source>
        <dbReference type="ARBA" id="ARBA00004172"/>
    </source>
</evidence>
<dbReference type="Gene3D" id="2.40.160.110">
    <property type="match status" value="1"/>
</dbReference>
<evidence type="ECO:0000259" key="25">
    <source>
        <dbReference type="Pfam" id="PF21222"/>
    </source>
</evidence>
<evidence type="ECO:0000259" key="24">
    <source>
        <dbReference type="Pfam" id="PF01299"/>
    </source>
</evidence>
<keyword evidence="8" id="KW-0967">Endosome</keyword>
<keyword evidence="10" id="KW-0770">Synapse</keyword>
<keyword evidence="11 20" id="KW-0472">Membrane</keyword>
<keyword evidence="6 20" id="KW-0812">Transmembrane</keyword>
<feature type="compositionally biased region" description="Low complexity" evidence="21">
    <location>
        <begin position="45"/>
        <end position="99"/>
    </location>
</feature>
<reference evidence="26" key="2">
    <citation type="submission" date="2015-02" db="UniProtKB">
        <authorList>
            <consortium name="EnsemblMetazoa"/>
        </authorList>
    </citation>
    <scope>IDENTIFICATION</scope>
</reference>
<feature type="region of interest" description="Disordered" evidence="21">
    <location>
        <begin position="28"/>
        <end position="110"/>
    </location>
</feature>
<evidence type="ECO:0000256" key="23">
    <source>
        <dbReference type="SAM" id="SignalP"/>
    </source>
</evidence>
<dbReference type="PROSITE" id="PS51407">
    <property type="entry name" value="LAMP_3"/>
    <property type="match status" value="1"/>
</dbReference>
<dbReference type="GO" id="GO:0072594">
    <property type="term" value="P:establishment of protein localization to organelle"/>
    <property type="evidence" value="ECO:0007669"/>
    <property type="project" value="TreeGrafter"/>
</dbReference>
<comment type="function">
    <text evidence="16">Plays a role in short-term synaptic plasticity in a subset of GABAergic neurons in the brain.</text>
</comment>
<dbReference type="CDD" id="cd12087">
    <property type="entry name" value="TM_EGFR-like"/>
    <property type="match status" value="1"/>
</dbReference>
<dbReference type="Pfam" id="PF21222">
    <property type="entry name" value="Lamp2_2nd"/>
    <property type="match status" value="1"/>
</dbReference>
<dbReference type="STRING" id="126957.T1IW12"/>
<dbReference type="InterPro" id="IPR048524">
    <property type="entry name" value="Lamp2-like_TM"/>
</dbReference>
<evidence type="ECO:0000256" key="7">
    <source>
        <dbReference type="ARBA" id="ARBA00022729"/>
    </source>
</evidence>
<keyword evidence="12" id="KW-0325">Glycoprotein</keyword>
<dbReference type="GO" id="GO:0005765">
    <property type="term" value="C:lysosomal membrane"/>
    <property type="evidence" value="ECO:0007669"/>
    <property type="project" value="TreeGrafter"/>
</dbReference>
<evidence type="ECO:0000256" key="16">
    <source>
        <dbReference type="ARBA" id="ARBA00053950"/>
    </source>
</evidence>
<evidence type="ECO:0000256" key="13">
    <source>
        <dbReference type="ARBA" id="ARBA00023273"/>
    </source>
</evidence>
<evidence type="ECO:0000256" key="18">
    <source>
        <dbReference type="ARBA" id="ARBA00074379"/>
    </source>
</evidence>
<evidence type="ECO:0000256" key="20">
    <source>
        <dbReference type="PROSITE-ProRule" id="PRU00740"/>
    </source>
</evidence>
<keyword evidence="13" id="KW-0966">Cell projection</keyword>
<evidence type="ECO:0000256" key="1">
    <source>
        <dbReference type="ARBA" id="ARBA00004151"/>
    </source>
</evidence>
<evidence type="ECO:0000256" key="22">
    <source>
        <dbReference type="SAM" id="Phobius"/>
    </source>
</evidence>
<dbReference type="GO" id="GO:0005886">
    <property type="term" value="C:plasma membrane"/>
    <property type="evidence" value="ECO:0007669"/>
    <property type="project" value="UniProtKB-SubCell"/>
</dbReference>
<evidence type="ECO:0000256" key="6">
    <source>
        <dbReference type="ARBA" id="ARBA00022692"/>
    </source>
</evidence>
<feature type="signal peptide" evidence="23">
    <location>
        <begin position="1"/>
        <end position="23"/>
    </location>
</feature>
<dbReference type="EnsemblMetazoa" id="SMAR005371-RA">
    <property type="protein sequence ID" value="SMAR005371-PA"/>
    <property type="gene ID" value="SMAR005371"/>
</dbReference>
<protein>
    <recommendedName>
        <fullName evidence="18">Lysosome-associated membrane glycoprotein 5</fullName>
    </recommendedName>
    <alternativeName>
        <fullName evidence="19">Lysosome-associated membrane protein 5</fullName>
    </alternativeName>
</protein>
<accession>T1IW12</accession>
<feature type="compositionally biased region" description="Polar residues" evidence="21">
    <location>
        <begin position="35"/>
        <end position="44"/>
    </location>
</feature>
<feature type="transmembrane region" description="Helical" evidence="22">
    <location>
        <begin position="268"/>
        <end position="290"/>
    </location>
</feature>
<keyword evidence="7 23" id="KW-0732">Signal</keyword>
<evidence type="ECO:0000256" key="9">
    <source>
        <dbReference type="ARBA" id="ARBA00022989"/>
    </source>
</evidence>
<dbReference type="EMBL" id="JH431603">
    <property type="status" value="NOT_ANNOTATED_CDS"/>
    <property type="molecule type" value="Genomic_DNA"/>
</dbReference>
<reference evidence="27" key="1">
    <citation type="submission" date="2011-05" db="EMBL/GenBank/DDBJ databases">
        <authorList>
            <person name="Richards S.R."/>
            <person name="Qu J."/>
            <person name="Jiang H."/>
            <person name="Jhangiani S.N."/>
            <person name="Agravi P."/>
            <person name="Goodspeed R."/>
            <person name="Gross S."/>
            <person name="Mandapat C."/>
            <person name="Jackson L."/>
            <person name="Mathew T."/>
            <person name="Pu L."/>
            <person name="Thornton R."/>
            <person name="Saada N."/>
            <person name="Wilczek-Boney K.B."/>
            <person name="Lee S."/>
            <person name="Kovar C."/>
            <person name="Wu Y."/>
            <person name="Scherer S.E."/>
            <person name="Worley K.C."/>
            <person name="Muzny D.M."/>
            <person name="Gibbs R."/>
        </authorList>
    </citation>
    <scope>NUCLEOTIDE SEQUENCE</scope>
    <source>
        <strain evidence="27">Brora</strain>
    </source>
</reference>
<evidence type="ECO:0000256" key="21">
    <source>
        <dbReference type="SAM" id="MobiDB-lite"/>
    </source>
</evidence>
<evidence type="ECO:0000256" key="10">
    <source>
        <dbReference type="ARBA" id="ARBA00023018"/>
    </source>
</evidence>
<keyword evidence="14" id="KW-0968">Cytoplasmic vesicle</keyword>
<dbReference type="eggNOG" id="KOG4818">
    <property type="taxonomic scope" value="Eukaryota"/>
</dbReference>
<dbReference type="PANTHER" id="PTHR11506">
    <property type="entry name" value="LYSOSOME-ASSOCIATED MEMBRANE GLYCOPROTEIN"/>
    <property type="match status" value="1"/>
</dbReference>
<dbReference type="GO" id="GO:0031902">
    <property type="term" value="C:late endosome membrane"/>
    <property type="evidence" value="ECO:0007669"/>
    <property type="project" value="TreeGrafter"/>
</dbReference>
<organism evidence="26 27">
    <name type="scientific">Strigamia maritima</name>
    <name type="common">European centipede</name>
    <name type="synonym">Geophilus maritimus</name>
    <dbReference type="NCBI Taxonomy" id="126957"/>
    <lineage>
        <taxon>Eukaryota</taxon>
        <taxon>Metazoa</taxon>
        <taxon>Ecdysozoa</taxon>
        <taxon>Arthropoda</taxon>
        <taxon>Myriapoda</taxon>
        <taxon>Chilopoda</taxon>
        <taxon>Pleurostigmophora</taxon>
        <taxon>Geophilomorpha</taxon>
        <taxon>Linotaeniidae</taxon>
        <taxon>Strigamia</taxon>
    </lineage>
</organism>
<dbReference type="HOGENOM" id="CLU_068123_0_0_1"/>
<comment type="similarity">
    <text evidence="5 20">Belongs to the LAMP family.</text>
</comment>
<dbReference type="Proteomes" id="UP000014500">
    <property type="component" value="Unassembled WGS sequence"/>
</dbReference>
<dbReference type="InterPro" id="IPR048528">
    <property type="entry name" value="Lamp2-like_luminal"/>
</dbReference>
<evidence type="ECO:0000256" key="4">
    <source>
        <dbReference type="ARBA" id="ARBA00004279"/>
    </source>
</evidence>
<comment type="caution">
    <text evidence="20">Lacks conserved residue(s) required for the propagation of feature annotation.</text>
</comment>
<evidence type="ECO:0000256" key="19">
    <source>
        <dbReference type="ARBA" id="ARBA00076257"/>
    </source>
</evidence>
<evidence type="ECO:0000256" key="11">
    <source>
        <dbReference type="ARBA" id="ARBA00023136"/>
    </source>
</evidence>
<evidence type="ECO:0000313" key="26">
    <source>
        <dbReference type="EnsemblMetazoa" id="SMAR005371-PA"/>
    </source>
</evidence>
<evidence type="ECO:0000256" key="14">
    <source>
        <dbReference type="ARBA" id="ARBA00023329"/>
    </source>
</evidence>
<feature type="domain" description="Lysosome-associated membrane glycoprotein 2-like luminal" evidence="24">
    <location>
        <begin position="107"/>
        <end position="245"/>
    </location>
</feature>